<accession>A0A1W1CJ35</accession>
<evidence type="ECO:0000313" key="1">
    <source>
        <dbReference type="EMBL" id="SFV65784.1"/>
    </source>
</evidence>
<sequence>MFTYNFKRLLNLIGITLFKKLCIAIKNNNLNQIREEIAAHILTFGVHLVQKLELFLFLQNISKKVRYL</sequence>
<proteinExistence type="predicted"/>
<dbReference type="EMBL" id="FPHK01000096">
    <property type="protein sequence ID" value="SFV65784.1"/>
    <property type="molecule type" value="Genomic_DNA"/>
</dbReference>
<reference evidence="1" key="1">
    <citation type="submission" date="2016-10" db="EMBL/GenBank/DDBJ databases">
        <authorList>
            <person name="de Groot N.N."/>
        </authorList>
    </citation>
    <scope>NUCLEOTIDE SEQUENCE</scope>
</reference>
<dbReference type="AlphaFoldDB" id="A0A1W1CJ35"/>
<name>A0A1W1CJ35_9ZZZZ</name>
<organism evidence="1">
    <name type="scientific">hydrothermal vent metagenome</name>
    <dbReference type="NCBI Taxonomy" id="652676"/>
    <lineage>
        <taxon>unclassified sequences</taxon>
        <taxon>metagenomes</taxon>
        <taxon>ecological metagenomes</taxon>
    </lineage>
</organism>
<gene>
    <name evidence="1" type="ORF">MNB_SM-6-241</name>
</gene>
<protein>
    <submittedName>
        <fullName evidence="1">Uncharacterized protein</fullName>
    </submittedName>
</protein>